<dbReference type="SUPFAM" id="SSF51735">
    <property type="entry name" value="NAD(P)-binding Rossmann-fold domains"/>
    <property type="match status" value="1"/>
</dbReference>
<dbReference type="Pfam" id="PF01370">
    <property type="entry name" value="Epimerase"/>
    <property type="match status" value="1"/>
</dbReference>
<feature type="domain" description="DUF1731" evidence="3">
    <location>
        <begin position="263"/>
        <end position="301"/>
    </location>
</feature>
<evidence type="ECO:0000313" key="5">
    <source>
        <dbReference type="Proteomes" id="UP000198379"/>
    </source>
</evidence>
<protein>
    <recommendedName>
        <fullName evidence="6">DUF1731 domain-containing protein</fullName>
    </recommendedName>
</protein>
<dbReference type="InterPro" id="IPR013549">
    <property type="entry name" value="DUF1731"/>
</dbReference>
<dbReference type="OrthoDB" id="9801773at2"/>
<dbReference type="CDD" id="cd05242">
    <property type="entry name" value="SDR_a8"/>
    <property type="match status" value="1"/>
</dbReference>
<evidence type="ECO:0000259" key="3">
    <source>
        <dbReference type="Pfam" id="PF08338"/>
    </source>
</evidence>
<evidence type="ECO:0000256" key="1">
    <source>
        <dbReference type="ARBA" id="ARBA00009353"/>
    </source>
</evidence>
<dbReference type="PANTHER" id="PTHR11092:SF0">
    <property type="entry name" value="EPIMERASE FAMILY PROTEIN SDR39U1"/>
    <property type="match status" value="1"/>
</dbReference>
<dbReference type="InterPro" id="IPR010099">
    <property type="entry name" value="SDR39U1"/>
</dbReference>
<organism evidence="4 5">
    <name type="scientific">Dokdonia pacifica</name>
    <dbReference type="NCBI Taxonomy" id="1627892"/>
    <lineage>
        <taxon>Bacteria</taxon>
        <taxon>Pseudomonadati</taxon>
        <taxon>Bacteroidota</taxon>
        <taxon>Flavobacteriia</taxon>
        <taxon>Flavobacteriales</taxon>
        <taxon>Flavobacteriaceae</taxon>
        <taxon>Dokdonia</taxon>
    </lineage>
</organism>
<dbReference type="NCBIfam" id="TIGR01777">
    <property type="entry name" value="yfcH"/>
    <property type="match status" value="1"/>
</dbReference>
<evidence type="ECO:0008006" key="6">
    <source>
        <dbReference type="Google" id="ProtNLM"/>
    </source>
</evidence>
<dbReference type="InterPro" id="IPR036291">
    <property type="entry name" value="NAD(P)-bd_dom_sf"/>
</dbReference>
<dbReference type="InterPro" id="IPR001509">
    <property type="entry name" value="Epimerase_deHydtase"/>
</dbReference>
<sequence length="303" mass="33979">MRKLIIAGGTGFLGSVIISYFKDAFDEIVLLSRERTQPSTNYKTVIWDARTIGNWASELEDATVLINMTGRSVDCRYHQKNKDLILNSRVDSTKVLGEAIAMAKHPPKIWLNSSTATIYRHSLDKEMDEEHGEIGSGFSVEVAKAWEKAFFETNTPTTRKIALRTAIVLGKEGGALQPMVTMTRLGLGGKQGSGNQKFSWIHEEDFVQIIDFCIQNDQIQGVINVVSPHPSTNRVLMSLLRKTLKVPFGIPANKPILEFGAFLIRTETELLLKSRNVVPKRLLDYGYTFSHTDLEKALKQLIK</sequence>
<evidence type="ECO:0000259" key="2">
    <source>
        <dbReference type="Pfam" id="PF01370"/>
    </source>
</evidence>
<dbReference type="AlphaFoldDB" id="A0A239BMS5"/>
<keyword evidence="5" id="KW-1185">Reference proteome</keyword>
<dbReference type="Proteomes" id="UP000198379">
    <property type="component" value="Unassembled WGS sequence"/>
</dbReference>
<dbReference type="Gene3D" id="3.40.50.720">
    <property type="entry name" value="NAD(P)-binding Rossmann-like Domain"/>
    <property type="match status" value="1"/>
</dbReference>
<proteinExistence type="inferred from homology"/>
<dbReference type="EMBL" id="FZNY01000006">
    <property type="protein sequence ID" value="SNS09146.1"/>
    <property type="molecule type" value="Genomic_DNA"/>
</dbReference>
<dbReference type="Pfam" id="PF08338">
    <property type="entry name" value="DUF1731"/>
    <property type="match status" value="1"/>
</dbReference>
<name>A0A239BMS5_9FLAO</name>
<accession>A0A239BMS5</accession>
<dbReference type="PANTHER" id="PTHR11092">
    <property type="entry name" value="SUGAR NUCLEOTIDE EPIMERASE RELATED"/>
    <property type="match status" value="1"/>
</dbReference>
<feature type="domain" description="NAD-dependent epimerase/dehydratase" evidence="2">
    <location>
        <begin position="5"/>
        <end position="225"/>
    </location>
</feature>
<reference evidence="4 5" key="1">
    <citation type="submission" date="2017-06" db="EMBL/GenBank/DDBJ databases">
        <authorList>
            <person name="Kim H.J."/>
            <person name="Triplett B.A."/>
        </authorList>
    </citation>
    <scope>NUCLEOTIDE SEQUENCE [LARGE SCALE GENOMIC DNA]</scope>
    <source>
        <strain evidence="4 5">DSM 25597</strain>
    </source>
</reference>
<dbReference type="RefSeq" id="WP_089372904.1">
    <property type="nucleotide sequence ID" value="NZ_BMEP01000005.1"/>
</dbReference>
<comment type="similarity">
    <text evidence="1">Belongs to the NAD(P)-dependent epimerase/dehydratase family. SDR39U1 subfamily.</text>
</comment>
<evidence type="ECO:0000313" key="4">
    <source>
        <dbReference type="EMBL" id="SNS09146.1"/>
    </source>
</evidence>
<gene>
    <name evidence="4" type="ORF">SAMN06265376_106302</name>
</gene>